<dbReference type="Pfam" id="PF07007">
    <property type="entry name" value="LprI"/>
    <property type="match status" value="1"/>
</dbReference>
<feature type="domain" description="Lysozyme inhibitor LprI-like N-terminal" evidence="2">
    <location>
        <begin position="26"/>
        <end position="97"/>
    </location>
</feature>
<protein>
    <submittedName>
        <fullName evidence="3">Lysozyme inhibitor LprI family protein</fullName>
    </submittedName>
</protein>
<reference evidence="4 5" key="1">
    <citation type="submission" date="2016-08" db="EMBL/GenBank/DDBJ databases">
        <authorList>
            <person name="Seilhamer J.J."/>
        </authorList>
    </citation>
    <scope>NUCLEOTIDE SEQUENCE [LARGE SCALE GENOMIC DNA]</scope>
    <source>
        <strain evidence="4 5">ANC 4874</strain>
    </source>
</reference>
<evidence type="ECO:0000259" key="2">
    <source>
        <dbReference type="Pfam" id="PF07007"/>
    </source>
</evidence>
<evidence type="ECO:0000313" key="5">
    <source>
        <dbReference type="Proteomes" id="UP000243661"/>
    </source>
</evidence>
<dbReference type="PANTHER" id="PTHR37549">
    <property type="entry name" value="LIPOPROTEIN LPRI"/>
    <property type="match status" value="1"/>
</dbReference>
<feature type="signal peptide" evidence="1">
    <location>
        <begin position="1"/>
        <end position="21"/>
    </location>
</feature>
<dbReference type="AlphaFoldDB" id="A0A1C4GTT3"/>
<gene>
    <name evidence="3" type="ORF">ACKVE0_00980</name>
    <name evidence="4" type="ORF">GA0116959_104199</name>
</gene>
<evidence type="ECO:0000313" key="6">
    <source>
        <dbReference type="Proteomes" id="UP001632339"/>
    </source>
</evidence>
<proteinExistence type="predicted"/>
<dbReference type="GO" id="GO:0005576">
    <property type="term" value="C:extracellular region"/>
    <property type="evidence" value="ECO:0007669"/>
    <property type="project" value="TreeGrafter"/>
</dbReference>
<dbReference type="OrthoDB" id="5957809at2"/>
<evidence type="ECO:0000313" key="4">
    <source>
        <dbReference type="EMBL" id="SCC71566.1"/>
    </source>
</evidence>
<dbReference type="Proteomes" id="UP001632339">
    <property type="component" value="Unassembled WGS sequence"/>
</dbReference>
<dbReference type="Gene3D" id="1.20.1270.180">
    <property type="match status" value="1"/>
</dbReference>
<dbReference type="EMBL" id="JBJXCW010000001">
    <property type="protein sequence ID" value="MFN0296122.1"/>
    <property type="molecule type" value="Genomic_DNA"/>
</dbReference>
<sequence>MKAGILIFLIGLSGWGASIHAASFNCEKARTQTEHAICEHRAVNDADVKMVTTYNIIKRLVPMGTRGVIQDEQVRWLQLRDQCVDSSRCLIEVYKMRQQKLETYMDRVYRQGPF</sequence>
<dbReference type="InterPro" id="IPR052755">
    <property type="entry name" value="Lysozyme_Inhibitor_LprI"/>
</dbReference>
<reference evidence="3 6" key="2">
    <citation type="submission" date="2024-12" db="EMBL/GenBank/DDBJ databases">
        <title>C001-4G Acinetobacter sp. assembled genome.</title>
        <authorList>
            <person name="D'Arcy K."/>
            <person name="Kingdon A.D.H."/>
            <person name="Breen A."/>
            <person name="Mckeown C."/>
            <person name="Allman E."/>
            <person name="Sharma P."/>
            <person name="Mcleman A."/>
            <person name="Roberts A.P."/>
        </authorList>
    </citation>
    <scope>NUCLEOTIDE SEQUENCE [LARGE SCALE GENOMIC DNA]</scope>
    <source>
        <strain evidence="3 6">C1-4G</strain>
    </source>
</reference>
<keyword evidence="6" id="KW-1185">Reference proteome</keyword>
<dbReference type="InterPro" id="IPR009739">
    <property type="entry name" value="LprI-like_N"/>
</dbReference>
<dbReference type="PANTHER" id="PTHR37549:SF1">
    <property type="entry name" value="LIPOPROTEIN LPRI"/>
    <property type="match status" value="1"/>
</dbReference>
<feature type="chain" id="PRO_5008692679" evidence="1">
    <location>
        <begin position="22"/>
        <end position="114"/>
    </location>
</feature>
<organism evidence="4 5">
    <name type="scientific">Acinetobacter albensis</name>
    <dbReference type="NCBI Taxonomy" id="1673609"/>
    <lineage>
        <taxon>Bacteria</taxon>
        <taxon>Pseudomonadati</taxon>
        <taxon>Pseudomonadota</taxon>
        <taxon>Gammaproteobacteria</taxon>
        <taxon>Moraxellales</taxon>
        <taxon>Moraxellaceae</taxon>
        <taxon>Acinetobacter</taxon>
    </lineage>
</organism>
<dbReference type="EMBL" id="FMBK01000004">
    <property type="protein sequence ID" value="SCC71566.1"/>
    <property type="molecule type" value="Genomic_DNA"/>
</dbReference>
<accession>A0A1C4GTT3</accession>
<keyword evidence="1" id="KW-0732">Signal</keyword>
<evidence type="ECO:0000256" key="1">
    <source>
        <dbReference type="SAM" id="SignalP"/>
    </source>
</evidence>
<dbReference type="RefSeq" id="WP_053579380.1">
    <property type="nucleotide sequence ID" value="NZ_FMBK01000004.1"/>
</dbReference>
<name>A0A1C4GTT3_9GAMM</name>
<dbReference type="Proteomes" id="UP000243661">
    <property type="component" value="Unassembled WGS sequence"/>
</dbReference>
<evidence type="ECO:0000313" key="3">
    <source>
        <dbReference type="EMBL" id="MFN0296122.1"/>
    </source>
</evidence>